<dbReference type="Gene3D" id="2.60.120.10">
    <property type="entry name" value="Jelly Rolls"/>
    <property type="match status" value="1"/>
</dbReference>
<gene>
    <name evidence="5" type="ORF">GGR21_000623</name>
</gene>
<evidence type="ECO:0000259" key="4">
    <source>
        <dbReference type="PROSITE" id="PS01124"/>
    </source>
</evidence>
<dbReference type="SMART" id="SM00342">
    <property type="entry name" value="HTH_ARAC"/>
    <property type="match status" value="1"/>
</dbReference>
<dbReference type="PROSITE" id="PS01124">
    <property type="entry name" value="HTH_ARAC_FAMILY_2"/>
    <property type="match status" value="1"/>
</dbReference>
<dbReference type="SUPFAM" id="SSF46689">
    <property type="entry name" value="Homeodomain-like"/>
    <property type="match status" value="1"/>
</dbReference>
<dbReference type="EMBL" id="JACIEP010000002">
    <property type="protein sequence ID" value="MBB4034736.1"/>
    <property type="molecule type" value="Genomic_DNA"/>
</dbReference>
<dbReference type="SUPFAM" id="SSF51215">
    <property type="entry name" value="Regulatory protein AraC"/>
    <property type="match status" value="1"/>
</dbReference>
<dbReference type="Proteomes" id="UP000555103">
    <property type="component" value="Unassembled WGS sequence"/>
</dbReference>
<dbReference type="Pfam" id="PF12833">
    <property type="entry name" value="HTH_18"/>
    <property type="match status" value="1"/>
</dbReference>
<dbReference type="RefSeq" id="WP_183305691.1">
    <property type="nucleotide sequence ID" value="NZ_JACIEP010000002.1"/>
</dbReference>
<sequence>MLKEYSISDILALPSQHVSHYTGTFEGTEDPEIEWAHRHSFFSLVWFTEGAGFYVIDFEEYEIKRNRVFFVSPKQIHNWDYSENCKGYIIAVDSTLGEELNLNYTFPYIDISGKTKDLLSIIFPDLIENFDKQQDVNIDIRYVYQLCERFAEQNNVQHYASNPYIVSFKKLISENHVQPHVIDWYADKLHLPVEELNSLCKEYTGTTAKQYLLDIQLTEAKRLLLYSDLNINEIAFQLGIEDSSYFSRIFKKKTSYTPSDFLKKYRKQE</sequence>
<dbReference type="Gene3D" id="1.10.10.60">
    <property type="entry name" value="Homeodomain-like"/>
    <property type="match status" value="1"/>
</dbReference>
<dbReference type="PANTHER" id="PTHR43280:SF2">
    <property type="entry name" value="HTH-TYPE TRANSCRIPTIONAL REGULATOR EXSA"/>
    <property type="match status" value="1"/>
</dbReference>
<dbReference type="PROSITE" id="PS00041">
    <property type="entry name" value="HTH_ARAC_FAMILY_1"/>
    <property type="match status" value="1"/>
</dbReference>
<dbReference type="Pfam" id="PF02311">
    <property type="entry name" value="AraC_binding"/>
    <property type="match status" value="1"/>
</dbReference>
<name>A0A840CHI0_9BACT</name>
<keyword evidence="5" id="KW-0560">Oxidoreductase</keyword>
<dbReference type="PANTHER" id="PTHR43280">
    <property type="entry name" value="ARAC-FAMILY TRANSCRIPTIONAL REGULATOR"/>
    <property type="match status" value="1"/>
</dbReference>
<dbReference type="InterPro" id="IPR009057">
    <property type="entry name" value="Homeodomain-like_sf"/>
</dbReference>
<evidence type="ECO:0000313" key="5">
    <source>
        <dbReference type="EMBL" id="MBB4034736.1"/>
    </source>
</evidence>
<dbReference type="InterPro" id="IPR020449">
    <property type="entry name" value="Tscrpt_reg_AraC-type_HTH"/>
</dbReference>
<organism evidence="5 6">
    <name type="scientific">Dysgonomonas hofstadii</name>
    <dbReference type="NCBI Taxonomy" id="637886"/>
    <lineage>
        <taxon>Bacteria</taxon>
        <taxon>Pseudomonadati</taxon>
        <taxon>Bacteroidota</taxon>
        <taxon>Bacteroidia</taxon>
        <taxon>Bacteroidales</taxon>
        <taxon>Dysgonomonadaceae</taxon>
        <taxon>Dysgonomonas</taxon>
    </lineage>
</organism>
<reference evidence="5 6" key="1">
    <citation type="submission" date="2020-08" db="EMBL/GenBank/DDBJ databases">
        <title>Genomic Encyclopedia of Type Strains, Phase IV (KMG-IV): sequencing the most valuable type-strain genomes for metagenomic binning, comparative biology and taxonomic classification.</title>
        <authorList>
            <person name="Goeker M."/>
        </authorList>
    </citation>
    <scope>NUCLEOTIDE SEQUENCE [LARGE SCALE GENOMIC DNA]</scope>
    <source>
        <strain evidence="5 6">DSM 104969</strain>
    </source>
</reference>
<dbReference type="InterPro" id="IPR037923">
    <property type="entry name" value="HTH-like"/>
</dbReference>
<dbReference type="GO" id="GO:0003700">
    <property type="term" value="F:DNA-binding transcription factor activity"/>
    <property type="evidence" value="ECO:0007669"/>
    <property type="project" value="InterPro"/>
</dbReference>
<keyword evidence="6" id="KW-1185">Reference proteome</keyword>
<evidence type="ECO:0000256" key="2">
    <source>
        <dbReference type="ARBA" id="ARBA00023125"/>
    </source>
</evidence>
<keyword evidence="3" id="KW-0804">Transcription</keyword>
<dbReference type="InterPro" id="IPR003313">
    <property type="entry name" value="AraC-bd"/>
</dbReference>
<dbReference type="InterPro" id="IPR014710">
    <property type="entry name" value="RmlC-like_jellyroll"/>
</dbReference>
<comment type="caution">
    <text evidence="5">The sequence shown here is derived from an EMBL/GenBank/DDBJ whole genome shotgun (WGS) entry which is preliminary data.</text>
</comment>
<dbReference type="InterPro" id="IPR018060">
    <property type="entry name" value="HTH_AraC"/>
</dbReference>
<evidence type="ECO:0000313" key="6">
    <source>
        <dbReference type="Proteomes" id="UP000555103"/>
    </source>
</evidence>
<dbReference type="GO" id="GO:0051213">
    <property type="term" value="F:dioxygenase activity"/>
    <property type="evidence" value="ECO:0007669"/>
    <property type="project" value="UniProtKB-KW"/>
</dbReference>
<keyword evidence="2 5" id="KW-0238">DNA-binding</keyword>
<accession>A0A840CHI0</accession>
<dbReference type="AlphaFoldDB" id="A0A840CHI0"/>
<keyword evidence="1" id="KW-0805">Transcription regulation</keyword>
<evidence type="ECO:0000256" key="1">
    <source>
        <dbReference type="ARBA" id="ARBA00023015"/>
    </source>
</evidence>
<dbReference type="PRINTS" id="PR00032">
    <property type="entry name" value="HTHARAC"/>
</dbReference>
<protein>
    <submittedName>
        <fullName evidence="5">AraC-like DNA-binding protein/quercetin dioxygenase-like cupin family protein</fullName>
    </submittedName>
</protein>
<proteinExistence type="predicted"/>
<dbReference type="InterPro" id="IPR018062">
    <property type="entry name" value="HTH_AraC-typ_CS"/>
</dbReference>
<keyword evidence="5" id="KW-0223">Dioxygenase</keyword>
<evidence type="ECO:0000256" key="3">
    <source>
        <dbReference type="ARBA" id="ARBA00023163"/>
    </source>
</evidence>
<dbReference type="GO" id="GO:0043565">
    <property type="term" value="F:sequence-specific DNA binding"/>
    <property type="evidence" value="ECO:0007669"/>
    <property type="project" value="InterPro"/>
</dbReference>
<feature type="domain" description="HTH araC/xylS-type" evidence="4">
    <location>
        <begin position="166"/>
        <end position="264"/>
    </location>
</feature>